<dbReference type="GO" id="GO:0003677">
    <property type="term" value="F:DNA binding"/>
    <property type="evidence" value="ECO:0007669"/>
    <property type="project" value="InterPro"/>
</dbReference>
<proteinExistence type="predicted"/>
<dbReference type="Pfam" id="PF04050">
    <property type="entry name" value="Upf2"/>
    <property type="match status" value="1"/>
</dbReference>
<evidence type="ECO:0000313" key="3">
    <source>
        <dbReference type="Proteomes" id="UP000467841"/>
    </source>
</evidence>
<reference evidence="2" key="1">
    <citation type="submission" date="2020-01" db="EMBL/GenBank/DDBJ databases">
        <authorList>
            <person name="Mishra B."/>
        </authorList>
    </citation>
    <scope>NUCLEOTIDE SEQUENCE [LARGE SCALE GENOMIC DNA]</scope>
</reference>
<dbReference type="OrthoDB" id="27832at2759"/>
<accession>A0A6D2KG36</accession>
<evidence type="ECO:0000259" key="1">
    <source>
        <dbReference type="Pfam" id="PF04050"/>
    </source>
</evidence>
<dbReference type="Proteomes" id="UP000467841">
    <property type="component" value="Unassembled WGS sequence"/>
</dbReference>
<dbReference type="SUPFAM" id="SSF101941">
    <property type="entry name" value="NAC domain"/>
    <property type="match status" value="1"/>
</dbReference>
<organism evidence="2 3">
    <name type="scientific">Microthlaspi erraticum</name>
    <dbReference type="NCBI Taxonomy" id="1685480"/>
    <lineage>
        <taxon>Eukaryota</taxon>
        <taxon>Viridiplantae</taxon>
        <taxon>Streptophyta</taxon>
        <taxon>Embryophyta</taxon>
        <taxon>Tracheophyta</taxon>
        <taxon>Spermatophyta</taxon>
        <taxon>Magnoliopsida</taxon>
        <taxon>eudicotyledons</taxon>
        <taxon>Gunneridae</taxon>
        <taxon>Pentapetalae</taxon>
        <taxon>rosids</taxon>
        <taxon>malvids</taxon>
        <taxon>Brassicales</taxon>
        <taxon>Brassicaceae</taxon>
        <taxon>Coluteocarpeae</taxon>
        <taxon>Microthlaspi</taxon>
    </lineage>
</organism>
<comment type="caution">
    <text evidence="2">The sequence shown here is derived from an EMBL/GenBank/DDBJ whole genome shotgun (WGS) entry which is preliminary data.</text>
</comment>
<feature type="domain" description="Up-frameshift suppressor 2 C-terminal" evidence="1">
    <location>
        <begin position="25"/>
        <end position="60"/>
    </location>
</feature>
<dbReference type="InterPro" id="IPR007193">
    <property type="entry name" value="Upf2/Nmd2_C"/>
</dbReference>
<protein>
    <recommendedName>
        <fullName evidence="1">Up-frameshift suppressor 2 C-terminal domain-containing protein</fullName>
    </recommendedName>
</protein>
<sequence>MEQRKLELRGRPALNMTIPMSVFEVKVQVKVLVKRGNKQQTRQMLIPSDCLLVQSTKQKDITQIPTVIQSAVAGDVRSAVACSDSPSPRSAVACSDSPSPKPIRCRIRFSLAKAEPVRSSVAKVHRCRIKYPICRMAAQVPLGVWFAPSEQQIFEDFLIPKTQGNLGALVDSPILDFNIYLRETLSALCSQLSLTSQHKTFGISFLECLTRPQAQAQDLDDSFNRCRRNTVDYVTVEEKRTGWRMYEYERILDAPIFQTTVVVHLFYSLQLDQTAELV</sequence>
<dbReference type="GO" id="GO:0006355">
    <property type="term" value="P:regulation of DNA-templated transcription"/>
    <property type="evidence" value="ECO:0007669"/>
    <property type="project" value="InterPro"/>
</dbReference>
<gene>
    <name evidence="2" type="ORF">MERR_LOCUS39325</name>
</gene>
<dbReference type="InterPro" id="IPR036093">
    <property type="entry name" value="NAC_dom_sf"/>
</dbReference>
<keyword evidence="3" id="KW-1185">Reference proteome</keyword>
<dbReference type="EMBL" id="CACVBM020001496">
    <property type="protein sequence ID" value="CAA7052090.1"/>
    <property type="molecule type" value="Genomic_DNA"/>
</dbReference>
<name>A0A6D2KG36_9BRAS</name>
<evidence type="ECO:0000313" key="2">
    <source>
        <dbReference type="EMBL" id="CAA7052090.1"/>
    </source>
</evidence>
<dbReference type="AlphaFoldDB" id="A0A6D2KG36"/>